<name>A0AAE1UAW4_9EUCA</name>
<evidence type="ECO:0000313" key="2">
    <source>
        <dbReference type="EMBL" id="KAK4317133.1"/>
    </source>
</evidence>
<dbReference type="GO" id="GO:0008061">
    <property type="term" value="F:chitin binding"/>
    <property type="evidence" value="ECO:0007669"/>
    <property type="project" value="InterPro"/>
</dbReference>
<dbReference type="AlphaFoldDB" id="A0AAE1UAW4"/>
<dbReference type="GO" id="GO:0005576">
    <property type="term" value="C:extracellular region"/>
    <property type="evidence" value="ECO:0007669"/>
    <property type="project" value="InterPro"/>
</dbReference>
<evidence type="ECO:0000313" key="3">
    <source>
        <dbReference type="Proteomes" id="UP001292094"/>
    </source>
</evidence>
<dbReference type="InterPro" id="IPR036508">
    <property type="entry name" value="Chitin-bd_dom_sf"/>
</dbReference>
<gene>
    <name evidence="2" type="ORF">Pmani_011767</name>
</gene>
<evidence type="ECO:0000259" key="1">
    <source>
        <dbReference type="PROSITE" id="PS50940"/>
    </source>
</evidence>
<organism evidence="2 3">
    <name type="scientific">Petrolisthes manimaculis</name>
    <dbReference type="NCBI Taxonomy" id="1843537"/>
    <lineage>
        <taxon>Eukaryota</taxon>
        <taxon>Metazoa</taxon>
        <taxon>Ecdysozoa</taxon>
        <taxon>Arthropoda</taxon>
        <taxon>Crustacea</taxon>
        <taxon>Multicrustacea</taxon>
        <taxon>Malacostraca</taxon>
        <taxon>Eumalacostraca</taxon>
        <taxon>Eucarida</taxon>
        <taxon>Decapoda</taxon>
        <taxon>Pleocyemata</taxon>
        <taxon>Anomura</taxon>
        <taxon>Galatheoidea</taxon>
        <taxon>Porcellanidae</taxon>
        <taxon>Petrolisthes</taxon>
    </lineage>
</organism>
<dbReference type="InterPro" id="IPR002557">
    <property type="entry name" value="Chitin-bd_dom"/>
</dbReference>
<protein>
    <recommendedName>
        <fullName evidence="1">Chitin-binding type-2 domain-containing protein</fullName>
    </recommendedName>
</protein>
<dbReference type="Proteomes" id="UP001292094">
    <property type="component" value="Unassembled WGS sequence"/>
</dbReference>
<sequence length="399" mass="43108">MGQSIDCTITPSCDPDDPSEFYSDPDDCTGYYTCTPNHELQHSFCDEGLMFDITNGCVEYDDKACYMCEPSCRFTCPAGITTREATFIADKSDCGIFHICSQGNIISDPIQCIDEHPDEPYFDGNGCQADESKCCDSSLVYCWEEKKAIPDPSDCHNFYYCSQIGLLPKGPFSCTGETPVFDPQLGDCSSDASCTTTLTPVTLTTATITTILPDTPTTATTILPDTPTTATTILPDTPTTATTILTDTPTTATTILPDTPTTATTILPDTPTTATTILPDTPTTATTILTDTPTTATTTTILPNTPTTAITTPTTTITTTTIPSSCKDSLICEVVGPYPVCTNMCTIYFFYCDLFDIGHEAELRTCKYPYVFDPSQVMCVYPDDCPFSFKAMVPKMGVI</sequence>
<reference evidence="2" key="1">
    <citation type="submission" date="2023-11" db="EMBL/GenBank/DDBJ databases">
        <title>Genome assemblies of two species of porcelain crab, Petrolisthes cinctipes and Petrolisthes manimaculis (Anomura: Porcellanidae).</title>
        <authorList>
            <person name="Angst P."/>
        </authorList>
    </citation>
    <scope>NUCLEOTIDE SEQUENCE</scope>
    <source>
        <strain evidence="2">PB745_02</strain>
        <tissue evidence="2">Gill</tissue>
    </source>
</reference>
<dbReference type="EMBL" id="JAWZYT010000948">
    <property type="protein sequence ID" value="KAK4317133.1"/>
    <property type="molecule type" value="Genomic_DNA"/>
</dbReference>
<dbReference type="SUPFAM" id="SSF57625">
    <property type="entry name" value="Invertebrate chitin-binding proteins"/>
    <property type="match status" value="1"/>
</dbReference>
<feature type="domain" description="Chitin-binding type-2" evidence="1">
    <location>
        <begin position="10"/>
        <end position="67"/>
    </location>
</feature>
<dbReference type="PROSITE" id="PS50940">
    <property type="entry name" value="CHIT_BIND_II"/>
    <property type="match status" value="1"/>
</dbReference>
<accession>A0AAE1UAW4</accession>
<comment type="caution">
    <text evidence="2">The sequence shown here is derived from an EMBL/GenBank/DDBJ whole genome shotgun (WGS) entry which is preliminary data.</text>
</comment>
<keyword evidence="3" id="KW-1185">Reference proteome</keyword>
<proteinExistence type="predicted"/>
<dbReference type="SMART" id="SM00494">
    <property type="entry name" value="ChtBD2"/>
    <property type="match status" value="2"/>
</dbReference>